<evidence type="ECO:0000256" key="4">
    <source>
        <dbReference type="ARBA" id="ARBA00023125"/>
    </source>
</evidence>
<evidence type="ECO:0000256" key="1">
    <source>
        <dbReference type="ARBA" id="ARBA00022553"/>
    </source>
</evidence>
<keyword evidence="1 6" id="KW-0597">Phosphoprotein</keyword>
<keyword evidence="5" id="KW-0804">Transcription</keyword>
<reference evidence="9 10" key="1">
    <citation type="submission" date="2021-06" db="EMBL/GenBank/DDBJ databases">
        <title>Halomicroarcula sp. a new haloarchaeum isolated from saline soil.</title>
        <authorList>
            <person name="Duran-Viseras A."/>
            <person name="Sanchez-Porro C."/>
            <person name="Ventosa A."/>
        </authorList>
    </citation>
    <scope>NUCLEOTIDE SEQUENCE [LARGE SCALE GENOMIC DNA]</scope>
    <source>
        <strain evidence="9 10">F13</strain>
    </source>
</reference>
<dbReference type="InterPro" id="IPR013971">
    <property type="entry name" value="HalX_domain"/>
</dbReference>
<protein>
    <submittedName>
        <fullName evidence="9">Response regulator</fullName>
    </submittedName>
</protein>
<dbReference type="GO" id="GO:0032993">
    <property type="term" value="C:protein-DNA complex"/>
    <property type="evidence" value="ECO:0007669"/>
    <property type="project" value="TreeGrafter"/>
</dbReference>
<dbReference type="Pfam" id="PF00072">
    <property type="entry name" value="Response_reg"/>
    <property type="match status" value="1"/>
</dbReference>
<evidence type="ECO:0000259" key="8">
    <source>
        <dbReference type="PROSITE" id="PS50110"/>
    </source>
</evidence>
<evidence type="ECO:0000256" key="5">
    <source>
        <dbReference type="ARBA" id="ARBA00023163"/>
    </source>
</evidence>
<dbReference type="Pfam" id="PF08663">
    <property type="entry name" value="HalX"/>
    <property type="match status" value="1"/>
</dbReference>
<dbReference type="AlphaFoldDB" id="A0AAW4PSZ3"/>
<evidence type="ECO:0000313" key="9">
    <source>
        <dbReference type="EMBL" id="MBX0323806.1"/>
    </source>
</evidence>
<organism evidence="9 10">
    <name type="scientific">Haloarcula rubra</name>
    <dbReference type="NCBI Taxonomy" id="2487747"/>
    <lineage>
        <taxon>Archaea</taxon>
        <taxon>Methanobacteriati</taxon>
        <taxon>Methanobacteriota</taxon>
        <taxon>Stenosarchaea group</taxon>
        <taxon>Halobacteria</taxon>
        <taxon>Halobacteriales</taxon>
        <taxon>Haloarculaceae</taxon>
        <taxon>Haloarcula</taxon>
    </lineage>
</organism>
<dbReference type="InterPro" id="IPR039420">
    <property type="entry name" value="WalR-like"/>
</dbReference>
<dbReference type="GO" id="GO:0000156">
    <property type="term" value="F:phosphorelay response regulator activity"/>
    <property type="evidence" value="ECO:0007669"/>
    <property type="project" value="TreeGrafter"/>
</dbReference>
<comment type="caution">
    <text evidence="9">The sequence shown here is derived from an EMBL/GenBank/DDBJ whole genome shotgun (WGS) entry which is preliminary data.</text>
</comment>
<gene>
    <name evidence="9" type="ORF">EGH21_12275</name>
</gene>
<dbReference type="RefSeq" id="WP_220618772.1">
    <property type="nucleotide sequence ID" value="NZ_RKLR01000004.1"/>
</dbReference>
<evidence type="ECO:0000256" key="2">
    <source>
        <dbReference type="ARBA" id="ARBA00023012"/>
    </source>
</evidence>
<dbReference type="PROSITE" id="PS50110">
    <property type="entry name" value="RESPONSE_REGULATORY"/>
    <property type="match status" value="1"/>
</dbReference>
<accession>A0AAW4PSZ3</accession>
<feature type="coiled-coil region" evidence="7">
    <location>
        <begin position="155"/>
        <end position="182"/>
    </location>
</feature>
<evidence type="ECO:0000256" key="7">
    <source>
        <dbReference type="SAM" id="Coils"/>
    </source>
</evidence>
<dbReference type="Proteomes" id="UP001430377">
    <property type="component" value="Unassembled WGS sequence"/>
</dbReference>
<dbReference type="SMART" id="SM00448">
    <property type="entry name" value="REC"/>
    <property type="match status" value="1"/>
</dbReference>
<dbReference type="Gene3D" id="3.40.50.2300">
    <property type="match status" value="1"/>
</dbReference>
<dbReference type="GO" id="GO:0005829">
    <property type="term" value="C:cytosol"/>
    <property type="evidence" value="ECO:0007669"/>
    <property type="project" value="TreeGrafter"/>
</dbReference>
<feature type="modified residue" description="4-aspartylphosphate" evidence="6">
    <location>
        <position position="56"/>
    </location>
</feature>
<dbReference type="InterPro" id="IPR001789">
    <property type="entry name" value="Sig_transdc_resp-reg_receiver"/>
</dbReference>
<name>A0AAW4PSZ3_9EURY</name>
<feature type="domain" description="Response regulatory" evidence="8">
    <location>
        <begin position="9"/>
        <end position="118"/>
    </location>
</feature>
<keyword evidence="7" id="KW-0175">Coiled coil</keyword>
<dbReference type="InterPro" id="IPR011006">
    <property type="entry name" value="CheY-like_superfamily"/>
</dbReference>
<dbReference type="GO" id="GO:0006355">
    <property type="term" value="P:regulation of DNA-templated transcription"/>
    <property type="evidence" value="ECO:0007669"/>
    <property type="project" value="TreeGrafter"/>
</dbReference>
<dbReference type="GO" id="GO:0000976">
    <property type="term" value="F:transcription cis-regulatory region binding"/>
    <property type="evidence" value="ECO:0007669"/>
    <property type="project" value="TreeGrafter"/>
</dbReference>
<keyword evidence="10" id="KW-1185">Reference proteome</keyword>
<keyword evidence="3" id="KW-0805">Transcription regulation</keyword>
<evidence type="ECO:0000256" key="3">
    <source>
        <dbReference type="ARBA" id="ARBA00023015"/>
    </source>
</evidence>
<dbReference type="PANTHER" id="PTHR48111:SF1">
    <property type="entry name" value="TWO-COMPONENT RESPONSE REGULATOR ORR33"/>
    <property type="match status" value="1"/>
</dbReference>
<keyword evidence="4" id="KW-0238">DNA-binding</keyword>
<sequence>MSDSTADATVLVVDDEEEVADVYALRLRNQYETETAYGGEAALDRVDEDVDVVLLDRRMPDISGDDVLAEIRDRDISTRVIMITAVDPDFDIIDMPFDDYLCKPVEKADLVAAIDQQLAARRYDDRLAEYLEVTSKLALLEGEKTPQTLEDSDGVESLQHRAEELKSEMDEALSEFESIDTAFKEIGRRPS</sequence>
<keyword evidence="2" id="KW-0902">Two-component regulatory system</keyword>
<evidence type="ECO:0000313" key="10">
    <source>
        <dbReference type="Proteomes" id="UP001430377"/>
    </source>
</evidence>
<dbReference type="PANTHER" id="PTHR48111">
    <property type="entry name" value="REGULATOR OF RPOS"/>
    <property type="match status" value="1"/>
</dbReference>
<dbReference type="EMBL" id="RKLR01000004">
    <property type="protein sequence ID" value="MBX0323806.1"/>
    <property type="molecule type" value="Genomic_DNA"/>
</dbReference>
<proteinExistence type="predicted"/>
<evidence type="ECO:0000256" key="6">
    <source>
        <dbReference type="PROSITE-ProRule" id="PRU00169"/>
    </source>
</evidence>
<dbReference type="SUPFAM" id="SSF52172">
    <property type="entry name" value="CheY-like"/>
    <property type="match status" value="1"/>
</dbReference>